<sequence length="579" mass="62346">MANVIGEFVAKIGADMQGFEKGMASAEKSMGGFAQSFEKHRKAIGIGLAAIGATVIGVGVMSVKAAADAEEMTAKFDTVFKDSAQSVRAWAEETAKAMGRSRLDFMEMAASVQDTFVPMGFARDKAAELSKELTVLAVDVASFNNKVDADVMRDFQSALVGNTETVRKYGIVITAAGVEQEILKQGWADSTSEITEAMKVQARFNMIMAGTEDAQGDAIRTADSFTNQMKALNAAVREVKVAIGDQLLPVLTPLVTRVSEVVTNIALWANDNKELFNTIVKAIGVVGILSAGLGGLLLILPGLTTAVGLFGTVLHVALGPVGLITLAIGALAAGVIWLTTNWDRLTGKVQRKPIDDIAEAVNETSTEFDTATDAADDYAEALKNMGKEADDTVKSITEMIKELQFSNTMAGLADITMKDLYGVMQAHGWTVEQITEMYSRFGDEQTNVNDAIKAMGLSERDALYWVKKLETERETAQEKLFTMGETAESAPWKQRIITAGERFQRGAISEERYNKLLEAAVSGYKSTLVETPAGMGGAVQMPSIIVNVGGSVISERDLAEVVREQLYQIQSRNVDLELQ</sequence>
<evidence type="ECO:0000256" key="1">
    <source>
        <dbReference type="SAM" id="Phobius"/>
    </source>
</evidence>
<keyword evidence="1" id="KW-0812">Transmembrane</keyword>
<proteinExistence type="predicted"/>
<reference evidence="2" key="1">
    <citation type="submission" date="2020-03" db="EMBL/GenBank/DDBJ databases">
        <title>The deep terrestrial virosphere.</title>
        <authorList>
            <person name="Holmfeldt K."/>
            <person name="Nilsson E."/>
            <person name="Simone D."/>
            <person name="Lopez-Fernandez M."/>
            <person name="Wu X."/>
            <person name="de Brujin I."/>
            <person name="Lundin D."/>
            <person name="Andersson A."/>
            <person name="Bertilsson S."/>
            <person name="Dopson M."/>
        </authorList>
    </citation>
    <scope>NUCLEOTIDE SEQUENCE</scope>
    <source>
        <strain evidence="2">MM415B02197</strain>
    </source>
</reference>
<keyword evidence="1" id="KW-0472">Membrane</keyword>
<accession>A0A6M3KU62</accession>
<name>A0A6M3KU62_9ZZZZ</name>
<dbReference type="EMBL" id="MT142585">
    <property type="protein sequence ID" value="QJA85617.1"/>
    <property type="molecule type" value="Genomic_DNA"/>
</dbReference>
<feature type="transmembrane region" description="Helical" evidence="1">
    <location>
        <begin position="279"/>
        <end position="300"/>
    </location>
</feature>
<gene>
    <name evidence="2" type="ORF">MM415B02197_0003</name>
</gene>
<evidence type="ECO:0000313" key="2">
    <source>
        <dbReference type="EMBL" id="QJA85617.1"/>
    </source>
</evidence>
<dbReference type="InterPro" id="IPR010090">
    <property type="entry name" value="Phage_tape_meas"/>
</dbReference>
<protein>
    <submittedName>
        <fullName evidence="2">Putative tail tape measure protein</fullName>
    </submittedName>
</protein>
<feature type="transmembrane region" description="Helical" evidence="1">
    <location>
        <begin position="43"/>
        <end position="63"/>
    </location>
</feature>
<organism evidence="2">
    <name type="scientific">viral metagenome</name>
    <dbReference type="NCBI Taxonomy" id="1070528"/>
    <lineage>
        <taxon>unclassified sequences</taxon>
        <taxon>metagenomes</taxon>
        <taxon>organismal metagenomes</taxon>
    </lineage>
</organism>
<dbReference type="NCBIfam" id="TIGR01760">
    <property type="entry name" value="tape_meas_TP901"/>
    <property type="match status" value="1"/>
</dbReference>
<keyword evidence="1" id="KW-1133">Transmembrane helix</keyword>
<feature type="transmembrane region" description="Helical" evidence="1">
    <location>
        <begin position="312"/>
        <end position="338"/>
    </location>
</feature>
<dbReference type="AlphaFoldDB" id="A0A6M3KU62"/>